<reference evidence="3 4" key="1">
    <citation type="submission" date="2016-11" db="EMBL/GenBank/DDBJ databases">
        <title>Complete Genome Sequence of Bradyrhizobium sp. strain J5, an isolated from soybean nodule in Hokkaido.</title>
        <authorList>
            <person name="Kanehara K."/>
        </authorList>
    </citation>
    <scope>NUCLEOTIDE SEQUENCE [LARGE SCALE GENOMIC DNA]</scope>
    <source>
        <strain evidence="3 4">J5</strain>
    </source>
</reference>
<dbReference type="CDD" id="cd22268">
    <property type="entry name" value="DPBB_RlpA-like"/>
    <property type="match status" value="1"/>
</dbReference>
<dbReference type="Gene3D" id="2.40.40.10">
    <property type="entry name" value="RlpA-like domain"/>
    <property type="match status" value="1"/>
</dbReference>
<keyword evidence="1" id="KW-0732">Signal</keyword>
<dbReference type="EMBL" id="CP017637">
    <property type="protein sequence ID" value="APG07964.1"/>
    <property type="molecule type" value="Genomic_DNA"/>
</dbReference>
<sequence length="163" mass="17098">MLFRSSAAICGALVALAVSVPVDRSEACEVHSSAVVDAASGEAVVGAASMYNPFKPGKEEGGPNTASGERYDPSVWAAAIKTNLRGKFGGVQFGARPKYALVEAVGKKVIVKINDVGPLRPGRIIDLNERTMRHFDPSLERGVIDGVRVIPLSGDDWIPGPVG</sequence>
<feature type="chain" id="PRO_5013221981" description="RlpA-like protein double-psi beta-barrel domain-containing protein" evidence="1">
    <location>
        <begin position="18"/>
        <end position="163"/>
    </location>
</feature>
<dbReference type="InterPro" id="IPR036908">
    <property type="entry name" value="RlpA-like_sf"/>
</dbReference>
<organism evidence="3 4">
    <name type="scientific">Bradyrhizobium japonicum</name>
    <dbReference type="NCBI Taxonomy" id="375"/>
    <lineage>
        <taxon>Bacteria</taxon>
        <taxon>Pseudomonadati</taxon>
        <taxon>Pseudomonadota</taxon>
        <taxon>Alphaproteobacteria</taxon>
        <taxon>Hyphomicrobiales</taxon>
        <taxon>Nitrobacteraceae</taxon>
        <taxon>Bradyrhizobium</taxon>
    </lineage>
</organism>
<accession>A0A1L3F3V5</accession>
<proteinExistence type="predicted"/>
<evidence type="ECO:0000256" key="1">
    <source>
        <dbReference type="SAM" id="SignalP"/>
    </source>
</evidence>
<feature type="domain" description="RlpA-like protein double-psi beta-barrel" evidence="2">
    <location>
        <begin position="45"/>
        <end position="145"/>
    </location>
</feature>
<name>A0A1L3F3V5_BRAJP</name>
<dbReference type="RefSeq" id="WP_071909254.1">
    <property type="nucleotide sequence ID" value="NZ_CP017637.1"/>
</dbReference>
<dbReference type="AlphaFoldDB" id="A0A1L3F3V5"/>
<dbReference type="Proteomes" id="UP000181962">
    <property type="component" value="Chromosome"/>
</dbReference>
<dbReference type="OrthoDB" id="8251409at2"/>
<evidence type="ECO:0000313" key="4">
    <source>
        <dbReference type="Proteomes" id="UP000181962"/>
    </source>
</evidence>
<dbReference type="PANTHER" id="PTHR34183">
    <property type="entry name" value="ENDOLYTIC PEPTIDOGLYCAN TRANSGLYCOSYLASE RLPA"/>
    <property type="match status" value="1"/>
</dbReference>
<protein>
    <recommendedName>
        <fullName evidence="2">RlpA-like protein double-psi beta-barrel domain-containing protein</fullName>
    </recommendedName>
</protein>
<feature type="signal peptide" evidence="1">
    <location>
        <begin position="1"/>
        <end position="17"/>
    </location>
</feature>
<evidence type="ECO:0000313" key="3">
    <source>
        <dbReference type="EMBL" id="APG07964.1"/>
    </source>
</evidence>
<gene>
    <name evidence="3" type="ORF">BKD09_06420</name>
</gene>
<dbReference type="InterPro" id="IPR009009">
    <property type="entry name" value="RlpA-like_DPBB"/>
</dbReference>
<dbReference type="PANTHER" id="PTHR34183:SF8">
    <property type="entry name" value="ENDOLYTIC PEPTIDOGLYCAN TRANSGLYCOSYLASE RLPA-RELATED"/>
    <property type="match status" value="1"/>
</dbReference>
<dbReference type="Pfam" id="PF03330">
    <property type="entry name" value="DPBB_1"/>
    <property type="match status" value="1"/>
</dbReference>
<evidence type="ECO:0000259" key="2">
    <source>
        <dbReference type="Pfam" id="PF03330"/>
    </source>
</evidence>